<accession>A0A8R7UMN7</accession>
<keyword evidence="2" id="KW-1185">Reference proteome</keyword>
<name>A0A8R7UMN7_TRIUA</name>
<protein>
    <submittedName>
        <fullName evidence="1">Uncharacterized protein</fullName>
    </submittedName>
</protein>
<reference evidence="2" key="1">
    <citation type="journal article" date="2013" name="Nature">
        <title>Draft genome of the wheat A-genome progenitor Triticum urartu.</title>
        <authorList>
            <person name="Ling H.Q."/>
            <person name="Zhao S."/>
            <person name="Liu D."/>
            <person name="Wang J."/>
            <person name="Sun H."/>
            <person name="Zhang C."/>
            <person name="Fan H."/>
            <person name="Li D."/>
            <person name="Dong L."/>
            <person name="Tao Y."/>
            <person name="Gao C."/>
            <person name="Wu H."/>
            <person name="Li Y."/>
            <person name="Cui Y."/>
            <person name="Guo X."/>
            <person name="Zheng S."/>
            <person name="Wang B."/>
            <person name="Yu K."/>
            <person name="Liang Q."/>
            <person name="Yang W."/>
            <person name="Lou X."/>
            <person name="Chen J."/>
            <person name="Feng M."/>
            <person name="Jian J."/>
            <person name="Zhang X."/>
            <person name="Luo G."/>
            <person name="Jiang Y."/>
            <person name="Liu J."/>
            <person name="Wang Z."/>
            <person name="Sha Y."/>
            <person name="Zhang B."/>
            <person name="Wu H."/>
            <person name="Tang D."/>
            <person name="Shen Q."/>
            <person name="Xue P."/>
            <person name="Zou S."/>
            <person name="Wang X."/>
            <person name="Liu X."/>
            <person name="Wang F."/>
            <person name="Yang Y."/>
            <person name="An X."/>
            <person name="Dong Z."/>
            <person name="Zhang K."/>
            <person name="Zhang X."/>
            <person name="Luo M.C."/>
            <person name="Dvorak J."/>
            <person name="Tong Y."/>
            <person name="Wang J."/>
            <person name="Yang H."/>
            <person name="Li Z."/>
            <person name="Wang D."/>
            <person name="Zhang A."/>
            <person name="Wang J."/>
        </authorList>
    </citation>
    <scope>NUCLEOTIDE SEQUENCE</scope>
    <source>
        <strain evidence="2">cv. G1812</strain>
    </source>
</reference>
<proteinExistence type="predicted"/>
<sequence length="110" mass="11915">GQLTWDVDDLEAVAVLEDNVVHVGGAELGEVPRERDEVDAAVAAVELHDVAVLVVALPAVRAEAPLQQLQRGHPLAGGHVEQRLPARRRLLRLQLHHAVLEHPHAGARAR</sequence>
<dbReference type="Gramene" id="TuG1812G0500005322.01.T01">
    <property type="protein sequence ID" value="TuG1812G0500005322.01.T01.cds444874"/>
    <property type="gene ID" value="TuG1812G0500005322.01"/>
</dbReference>
<reference evidence="1" key="2">
    <citation type="submission" date="2018-03" db="EMBL/GenBank/DDBJ databases">
        <title>The Triticum urartu genome reveals the dynamic nature of wheat genome evolution.</title>
        <authorList>
            <person name="Ling H."/>
            <person name="Ma B."/>
            <person name="Shi X."/>
            <person name="Liu H."/>
            <person name="Dong L."/>
            <person name="Sun H."/>
            <person name="Cao Y."/>
            <person name="Gao Q."/>
            <person name="Zheng S."/>
            <person name="Li Y."/>
            <person name="Yu Y."/>
            <person name="Du H."/>
            <person name="Qi M."/>
            <person name="Li Y."/>
            <person name="Yu H."/>
            <person name="Cui Y."/>
            <person name="Wang N."/>
            <person name="Chen C."/>
            <person name="Wu H."/>
            <person name="Zhao Y."/>
            <person name="Zhang J."/>
            <person name="Li Y."/>
            <person name="Zhou W."/>
            <person name="Zhang B."/>
            <person name="Hu W."/>
            <person name="Eijk M."/>
            <person name="Tang J."/>
            <person name="Witsenboer H."/>
            <person name="Zhao S."/>
            <person name="Li Z."/>
            <person name="Zhang A."/>
            <person name="Wang D."/>
            <person name="Liang C."/>
        </authorList>
    </citation>
    <scope>NUCLEOTIDE SEQUENCE [LARGE SCALE GENOMIC DNA]</scope>
    <source>
        <strain evidence="1">cv. G1812</strain>
    </source>
</reference>
<evidence type="ECO:0000313" key="2">
    <source>
        <dbReference type="Proteomes" id="UP000015106"/>
    </source>
</evidence>
<dbReference type="EnsemblPlants" id="TuG1812G0500005322.01.T01">
    <property type="protein sequence ID" value="TuG1812G0500005322.01.T01.cds444874"/>
    <property type="gene ID" value="TuG1812G0500005322.01"/>
</dbReference>
<dbReference type="AlphaFoldDB" id="A0A8R7UMN7"/>
<dbReference type="Proteomes" id="UP000015106">
    <property type="component" value="Chromosome 5"/>
</dbReference>
<evidence type="ECO:0000313" key="1">
    <source>
        <dbReference type="EnsemblPlants" id="TuG1812G0500005322.01.T01.cds444874"/>
    </source>
</evidence>
<reference evidence="1" key="3">
    <citation type="submission" date="2022-06" db="UniProtKB">
        <authorList>
            <consortium name="EnsemblPlants"/>
        </authorList>
    </citation>
    <scope>IDENTIFICATION</scope>
</reference>
<organism evidence="1 2">
    <name type="scientific">Triticum urartu</name>
    <name type="common">Red wild einkorn</name>
    <name type="synonym">Crithodium urartu</name>
    <dbReference type="NCBI Taxonomy" id="4572"/>
    <lineage>
        <taxon>Eukaryota</taxon>
        <taxon>Viridiplantae</taxon>
        <taxon>Streptophyta</taxon>
        <taxon>Embryophyta</taxon>
        <taxon>Tracheophyta</taxon>
        <taxon>Spermatophyta</taxon>
        <taxon>Magnoliopsida</taxon>
        <taxon>Liliopsida</taxon>
        <taxon>Poales</taxon>
        <taxon>Poaceae</taxon>
        <taxon>BOP clade</taxon>
        <taxon>Pooideae</taxon>
        <taxon>Triticodae</taxon>
        <taxon>Triticeae</taxon>
        <taxon>Triticinae</taxon>
        <taxon>Triticum</taxon>
    </lineage>
</organism>